<keyword evidence="10" id="KW-1185">Reference proteome</keyword>
<organism evidence="9 10">
    <name type="scientific">Fusicatenibacter faecihominis</name>
    <dbReference type="NCBI Taxonomy" id="2881276"/>
    <lineage>
        <taxon>Bacteria</taxon>
        <taxon>Bacillati</taxon>
        <taxon>Bacillota</taxon>
        <taxon>Clostridia</taxon>
        <taxon>Lachnospirales</taxon>
        <taxon>Lachnospiraceae</taxon>
        <taxon>Fusicatenibacter</taxon>
    </lineage>
</organism>
<dbReference type="RefSeq" id="WP_178047364.1">
    <property type="nucleotide sequence ID" value="NZ_JAJEPR010000024.1"/>
</dbReference>
<dbReference type="Gene3D" id="3.40.50.2300">
    <property type="match status" value="1"/>
</dbReference>
<dbReference type="InterPro" id="IPR009057">
    <property type="entry name" value="Homeodomain-like_sf"/>
</dbReference>
<proteinExistence type="predicted"/>
<dbReference type="InterPro" id="IPR001789">
    <property type="entry name" value="Sig_transdc_resp-reg_receiver"/>
</dbReference>
<feature type="domain" description="HTH araC/xylS-type" evidence="7">
    <location>
        <begin position="416"/>
        <end position="514"/>
    </location>
</feature>
<dbReference type="PROSITE" id="PS01124">
    <property type="entry name" value="HTH_ARAC_FAMILY_2"/>
    <property type="match status" value="1"/>
</dbReference>
<gene>
    <name evidence="9" type="ORF">LKD71_12765</name>
</gene>
<dbReference type="GO" id="GO:0003700">
    <property type="term" value="F:DNA-binding transcription factor activity"/>
    <property type="evidence" value="ECO:0007669"/>
    <property type="project" value="InterPro"/>
</dbReference>
<keyword evidence="4" id="KW-0804">Transcription</keyword>
<dbReference type="Pfam" id="PF00072">
    <property type="entry name" value="Response_reg"/>
    <property type="match status" value="1"/>
</dbReference>
<keyword evidence="3" id="KW-0238">DNA-binding</keyword>
<dbReference type="SMART" id="SM00448">
    <property type="entry name" value="REC"/>
    <property type="match status" value="1"/>
</dbReference>
<reference evidence="9 10" key="1">
    <citation type="submission" date="2021-10" db="EMBL/GenBank/DDBJ databases">
        <title>Anaerobic single-cell dispensing facilitates the cultivation of human gut bacteria.</title>
        <authorList>
            <person name="Afrizal A."/>
        </authorList>
    </citation>
    <scope>NUCLEOTIDE SEQUENCE [LARGE SCALE GENOMIC DNA]</scope>
    <source>
        <strain evidence="9 10">CLA-AA-H277</strain>
    </source>
</reference>
<dbReference type="InterPro" id="IPR018062">
    <property type="entry name" value="HTH_AraC-typ_CS"/>
</dbReference>
<name>A0AAE3DU32_9FIRM</name>
<dbReference type="GO" id="GO:0043565">
    <property type="term" value="F:sequence-specific DNA binding"/>
    <property type="evidence" value="ECO:0007669"/>
    <property type="project" value="InterPro"/>
</dbReference>
<dbReference type="EMBL" id="JAJEPR010000024">
    <property type="protein sequence ID" value="MCC2190657.1"/>
    <property type="molecule type" value="Genomic_DNA"/>
</dbReference>
<dbReference type="PROSITE" id="PS00041">
    <property type="entry name" value="HTH_ARAC_FAMILY_1"/>
    <property type="match status" value="1"/>
</dbReference>
<dbReference type="Proteomes" id="UP001197875">
    <property type="component" value="Unassembled WGS sequence"/>
</dbReference>
<evidence type="ECO:0000256" key="1">
    <source>
        <dbReference type="ARBA" id="ARBA00018672"/>
    </source>
</evidence>
<protein>
    <recommendedName>
        <fullName evidence="1">Stage 0 sporulation protein A homolog</fullName>
    </recommendedName>
</protein>
<dbReference type="Gene3D" id="1.10.10.60">
    <property type="entry name" value="Homeodomain-like"/>
    <property type="match status" value="2"/>
</dbReference>
<evidence type="ECO:0000313" key="10">
    <source>
        <dbReference type="Proteomes" id="UP001197875"/>
    </source>
</evidence>
<evidence type="ECO:0000256" key="2">
    <source>
        <dbReference type="ARBA" id="ARBA00023015"/>
    </source>
</evidence>
<dbReference type="CDD" id="cd17536">
    <property type="entry name" value="REC_YesN-like"/>
    <property type="match status" value="1"/>
</dbReference>
<evidence type="ECO:0000313" key="9">
    <source>
        <dbReference type="EMBL" id="MCC2190657.1"/>
    </source>
</evidence>
<dbReference type="PANTHER" id="PTHR43280">
    <property type="entry name" value="ARAC-FAMILY TRANSCRIPTIONAL REGULATOR"/>
    <property type="match status" value="1"/>
</dbReference>
<evidence type="ECO:0000259" key="8">
    <source>
        <dbReference type="PROSITE" id="PS50110"/>
    </source>
</evidence>
<dbReference type="InterPro" id="IPR018060">
    <property type="entry name" value="HTH_AraC"/>
</dbReference>
<comment type="caution">
    <text evidence="9">The sequence shown here is derived from an EMBL/GenBank/DDBJ whole genome shotgun (WGS) entry which is preliminary data.</text>
</comment>
<evidence type="ECO:0000256" key="4">
    <source>
        <dbReference type="ARBA" id="ARBA00023163"/>
    </source>
</evidence>
<dbReference type="SUPFAM" id="SSF46689">
    <property type="entry name" value="Homeodomain-like"/>
    <property type="match status" value="2"/>
</dbReference>
<accession>A0AAE3DU32</accession>
<dbReference type="InterPro" id="IPR011006">
    <property type="entry name" value="CheY-like_superfamily"/>
</dbReference>
<keyword evidence="2" id="KW-0805">Transcription regulation</keyword>
<feature type="domain" description="Response regulatory" evidence="8">
    <location>
        <begin position="2"/>
        <end position="119"/>
    </location>
</feature>
<sequence>MNLLLVDDEVYVVRTLQKKIDWERQGVDRVFTAFNVERAKEIFLQEKIDILLTDIEMPRESGMQLIHWVREQEKDCQMICLTCHAEFQYAQEALHYGVMEYVVKPIDFQKLSEIIHRAVLLQEENRKKKQQESQGCLWESNKQQIETAFWKDVLTGNAGENLDSIRKAAERARAEFDENEQYQLILLSVRKITDRERDWTEAEGLMKFVISNIFRELFPTESLKLGWSDRIMWVILPGEEESQENLENFIHICKNLAGTGMAAYIGVPCFAEELQDTYRELLRQDKDNVAVLQGIVENGGEIQEEQAQKKVFQEFLSVFRREKWEEAEVLSEKVWPDGSRIRKKVFFLELEEVRYELYQLLKGKNLDPEVFWNDELMEEARKAYQSVEHCRKWISAAADRMKEESRTRGEENDTVTRIRKFVEENLENRISREMIAEQLYFSTDYISRIFKKETGQSLSEYIMLRKIERARELVAEGKDNIGDIAVKLGYNNFSYFSEIFRRVTGYLPSDYRKRKGEQNSGKRTEK</sequence>
<dbReference type="AlphaFoldDB" id="A0AAE3DU32"/>
<dbReference type="PROSITE" id="PS50110">
    <property type="entry name" value="RESPONSE_REGULATORY"/>
    <property type="match status" value="1"/>
</dbReference>
<evidence type="ECO:0000259" key="7">
    <source>
        <dbReference type="PROSITE" id="PS01124"/>
    </source>
</evidence>
<dbReference type="SUPFAM" id="SSF52172">
    <property type="entry name" value="CheY-like"/>
    <property type="match status" value="1"/>
</dbReference>
<dbReference type="GO" id="GO:0000160">
    <property type="term" value="P:phosphorelay signal transduction system"/>
    <property type="evidence" value="ECO:0007669"/>
    <property type="project" value="InterPro"/>
</dbReference>
<dbReference type="Pfam" id="PF12833">
    <property type="entry name" value="HTH_18"/>
    <property type="match status" value="1"/>
</dbReference>
<keyword evidence="6" id="KW-0597">Phosphoprotein</keyword>
<evidence type="ECO:0000256" key="6">
    <source>
        <dbReference type="PROSITE-ProRule" id="PRU00169"/>
    </source>
</evidence>
<comment type="function">
    <text evidence="5">May play the central regulatory role in sporulation. It may be an element of the effector pathway responsible for the activation of sporulation genes in response to nutritional stress. Spo0A may act in concert with spo0H (a sigma factor) to control the expression of some genes that are critical to the sporulation process.</text>
</comment>
<feature type="modified residue" description="4-aspartylphosphate" evidence="6">
    <location>
        <position position="54"/>
    </location>
</feature>
<dbReference type="SMART" id="SM00342">
    <property type="entry name" value="HTH_ARAC"/>
    <property type="match status" value="1"/>
</dbReference>
<evidence type="ECO:0000256" key="5">
    <source>
        <dbReference type="ARBA" id="ARBA00024867"/>
    </source>
</evidence>
<dbReference type="PRINTS" id="PR00032">
    <property type="entry name" value="HTHARAC"/>
</dbReference>
<dbReference type="PANTHER" id="PTHR43280:SF2">
    <property type="entry name" value="HTH-TYPE TRANSCRIPTIONAL REGULATOR EXSA"/>
    <property type="match status" value="1"/>
</dbReference>
<dbReference type="InterPro" id="IPR020449">
    <property type="entry name" value="Tscrpt_reg_AraC-type_HTH"/>
</dbReference>
<evidence type="ECO:0000256" key="3">
    <source>
        <dbReference type="ARBA" id="ARBA00023125"/>
    </source>
</evidence>